<dbReference type="InterPro" id="IPR019414">
    <property type="entry name" value="Rtp1_C2"/>
</dbReference>
<dbReference type="Pfam" id="PF10363">
    <property type="entry name" value="RTP1_C1"/>
    <property type="match status" value="1"/>
</dbReference>
<organism evidence="6 7">
    <name type="scientific">Melanomma pulvis-pyrius CBS 109.77</name>
    <dbReference type="NCBI Taxonomy" id="1314802"/>
    <lineage>
        <taxon>Eukaryota</taxon>
        <taxon>Fungi</taxon>
        <taxon>Dikarya</taxon>
        <taxon>Ascomycota</taxon>
        <taxon>Pezizomycotina</taxon>
        <taxon>Dothideomycetes</taxon>
        <taxon>Pleosporomycetidae</taxon>
        <taxon>Pleosporales</taxon>
        <taxon>Melanommataceae</taxon>
        <taxon>Melanomma</taxon>
    </lineage>
</organism>
<accession>A0A6A6WYI5</accession>
<dbReference type="InterPro" id="IPR016024">
    <property type="entry name" value="ARM-type_fold"/>
</dbReference>
<feature type="domain" description="RNA polymerase II assembly factor Rtp1 C-terminal" evidence="3">
    <location>
        <begin position="1001"/>
        <end position="1028"/>
    </location>
</feature>
<dbReference type="EMBL" id="MU002171">
    <property type="protein sequence ID" value="KAF2788991.1"/>
    <property type="molecule type" value="Genomic_DNA"/>
</dbReference>
<feature type="domain" description="RNA polymerase II assembly factor Rtp1 C-terminal" evidence="4">
    <location>
        <begin position="698"/>
        <end position="818"/>
    </location>
</feature>
<dbReference type="InterPro" id="IPR019451">
    <property type="entry name" value="Rtp1_C1"/>
</dbReference>
<dbReference type="InterPro" id="IPR039600">
    <property type="entry name" value="TANGO6/Rtp1"/>
</dbReference>
<protein>
    <recommendedName>
        <fullName evidence="8">RNA polymerase II assembly factor Rtp1 C-terminal domain-containing protein</fullName>
    </recommendedName>
</protein>
<dbReference type="Pfam" id="PF23565">
    <property type="entry name" value="ARM_TANGO6"/>
    <property type="match status" value="1"/>
</dbReference>
<gene>
    <name evidence="6" type="ORF">K505DRAFT_328549</name>
</gene>
<dbReference type="OrthoDB" id="39591at2759"/>
<evidence type="ECO:0000313" key="6">
    <source>
        <dbReference type="EMBL" id="KAF2788991.1"/>
    </source>
</evidence>
<evidence type="ECO:0000259" key="5">
    <source>
        <dbReference type="Pfam" id="PF23565"/>
    </source>
</evidence>
<feature type="domain" description="TANGO6 HEAT repeat" evidence="5">
    <location>
        <begin position="257"/>
        <end position="490"/>
    </location>
</feature>
<evidence type="ECO:0000256" key="2">
    <source>
        <dbReference type="SAM" id="MobiDB-lite"/>
    </source>
</evidence>
<dbReference type="InterPro" id="IPR057407">
    <property type="entry name" value="HEAT_TANGO6"/>
</dbReference>
<proteinExistence type="inferred from homology"/>
<dbReference type="AlphaFoldDB" id="A0A6A6WYI5"/>
<evidence type="ECO:0008006" key="8">
    <source>
        <dbReference type="Google" id="ProtNLM"/>
    </source>
</evidence>
<dbReference type="PANTHER" id="PTHR20959">
    <property type="entry name" value="TRANSPORT AND GOLGI ORGANIZATION PROTEIN 6 FAMILY MEMBER"/>
    <property type="match status" value="1"/>
</dbReference>
<feature type="region of interest" description="Disordered" evidence="2">
    <location>
        <begin position="868"/>
        <end position="893"/>
    </location>
</feature>
<reference evidence="6" key="1">
    <citation type="journal article" date="2020" name="Stud. Mycol.">
        <title>101 Dothideomycetes genomes: a test case for predicting lifestyles and emergence of pathogens.</title>
        <authorList>
            <person name="Haridas S."/>
            <person name="Albert R."/>
            <person name="Binder M."/>
            <person name="Bloem J."/>
            <person name="Labutti K."/>
            <person name="Salamov A."/>
            <person name="Andreopoulos B."/>
            <person name="Baker S."/>
            <person name="Barry K."/>
            <person name="Bills G."/>
            <person name="Bluhm B."/>
            <person name="Cannon C."/>
            <person name="Castanera R."/>
            <person name="Culley D."/>
            <person name="Daum C."/>
            <person name="Ezra D."/>
            <person name="Gonzalez J."/>
            <person name="Henrissat B."/>
            <person name="Kuo A."/>
            <person name="Liang C."/>
            <person name="Lipzen A."/>
            <person name="Lutzoni F."/>
            <person name="Magnuson J."/>
            <person name="Mondo S."/>
            <person name="Nolan M."/>
            <person name="Ohm R."/>
            <person name="Pangilinan J."/>
            <person name="Park H.-J."/>
            <person name="Ramirez L."/>
            <person name="Alfaro M."/>
            <person name="Sun H."/>
            <person name="Tritt A."/>
            <person name="Yoshinaga Y."/>
            <person name="Zwiers L.-H."/>
            <person name="Turgeon B."/>
            <person name="Goodwin S."/>
            <person name="Spatafora J."/>
            <person name="Crous P."/>
            <person name="Grigoriev I."/>
        </authorList>
    </citation>
    <scope>NUCLEOTIDE SEQUENCE</scope>
    <source>
        <strain evidence="6">CBS 109.77</strain>
    </source>
</reference>
<keyword evidence="7" id="KW-1185">Reference proteome</keyword>
<dbReference type="Proteomes" id="UP000799757">
    <property type="component" value="Unassembled WGS sequence"/>
</dbReference>
<evidence type="ECO:0000313" key="7">
    <source>
        <dbReference type="Proteomes" id="UP000799757"/>
    </source>
</evidence>
<evidence type="ECO:0000256" key="1">
    <source>
        <dbReference type="ARBA" id="ARBA00005724"/>
    </source>
</evidence>
<evidence type="ECO:0000259" key="4">
    <source>
        <dbReference type="Pfam" id="PF10363"/>
    </source>
</evidence>
<evidence type="ECO:0000259" key="3">
    <source>
        <dbReference type="Pfam" id="PF10304"/>
    </source>
</evidence>
<dbReference type="SUPFAM" id="SSF48371">
    <property type="entry name" value="ARM repeat"/>
    <property type="match status" value="1"/>
</dbReference>
<sequence length="1079" mass="118931">MGAVEDAVDAAADFIGPFLDNGPKKNGGSTLAEREALANDQLVEQALFHLHAINSAETAADPNAPYDGSLVGIVYGLLDLITSQGILLFLSPRVAFAQRPRSVLISSLYLPASRNEMLLSKIINSLIPIYEQNGTGVQPLLTQRVLPDLLSAVAELSFSPYTSQEMRSTFEPLYVSILAATPVSRLLPVLTSWLQQEIPQWLRQRLSRELALIPLRIHGIRHTVEFLSLSYLSKNSQAPQESSLSLSQIPIPLEAITQASRLLASAPSGMSVEEWVSQLAPQLWGLLDGTHGKELARAAGQIIAGGFLCRKATGAPGMIGWELFARPLLQEINPEKAAYPTLRHSTLDQVVVGEQDLKLALKRLSVIISSYSHAGLIKRLVGPVLLPLWGLMSYVKSRPSLEKEWAELPRALLSRYISTSCDPKQIDTITTNIFGDGQSWWTFGPGSHGGVEIRRRVQKTSSTMDMSSLFSRIEIMNERINDLVTLLMEANINDEVAGAIFLRTTKRWLSLELPKESSKTSLTNEEDTDPVAALVDAKLSEAMATRFQEKFARSPQHIIELMSQLLQDFVTSHMSKAQELENSSKPSRAGLRNLVKLQSSGHHTPSSSTDTESEDLVSFAISILTTLIASPDFKRTADATKLFPSILSSLSYLFQSHPQLPLQPFITNAATNLFYLLDPKTQNAAPEDPLTQYRTTLKSALADLTSPDPPNRAWALSTIRKLIQTSAAFPLIDIPSTTHMVLSASIADPDSYVHSAAIPLLVELALRAPNPTFRILVDAFVDIDERSLHLKKEQEFEQALDFRLRVGEILNNLVLEDGFWSAGDRLIGFNTVKTLVEATLSLASRRGQRQKTLSQRSQLANIARLEQEEGEEAWGGPIPNLRDPEGEDPASQAERDALLKIVKGWEDTGIEEDVRIRTSALSILGLVLEKRLESFSQVTVDAGLQMVLQIVVIERSEEKTILRRAAVLVIMGLLRGMDASLEDGREGAVGLGLKQSAEAERVLKWVGSEDADDLVRSHAETVLEGLETWNMKRLFKYKDDGFSLNADLGLEGNLRGLNVRPSQDGENARRRVPIVEELE</sequence>
<dbReference type="GO" id="GO:0009306">
    <property type="term" value="P:protein secretion"/>
    <property type="evidence" value="ECO:0007669"/>
    <property type="project" value="TreeGrafter"/>
</dbReference>
<dbReference type="PANTHER" id="PTHR20959:SF1">
    <property type="entry name" value="TRANSPORT AND GOLGI ORGANIZATION PROTEIN 6 HOMOLOG"/>
    <property type="match status" value="1"/>
</dbReference>
<name>A0A6A6WYI5_9PLEO</name>
<comment type="similarity">
    <text evidence="1">Belongs to the Tango6 family.</text>
</comment>
<dbReference type="Pfam" id="PF10304">
    <property type="entry name" value="RTP1_C2"/>
    <property type="match status" value="1"/>
</dbReference>